<dbReference type="RefSeq" id="WP_078806281.1">
    <property type="nucleotide sequence ID" value="NZ_FUXI01000003.1"/>
</dbReference>
<dbReference type="InterPro" id="IPR043129">
    <property type="entry name" value="ATPase_NBD"/>
</dbReference>
<feature type="domain" description="Gcp-like" evidence="1">
    <location>
        <begin position="23"/>
        <end position="224"/>
    </location>
</feature>
<dbReference type="Proteomes" id="UP000190328">
    <property type="component" value="Unassembled WGS sequence"/>
</dbReference>
<evidence type="ECO:0000313" key="2">
    <source>
        <dbReference type="EMBL" id="SJZ44225.1"/>
    </source>
</evidence>
<dbReference type="PANTHER" id="PTHR11735">
    <property type="entry name" value="TRNA N6-ADENOSINE THREONYLCARBAMOYLTRANSFERASE"/>
    <property type="match status" value="1"/>
</dbReference>
<dbReference type="EMBL" id="FUXI01000003">
    <property type="protein sequence ID" value="SJZ44225.1"/>
    <property type="molecule type" value="Genomic_DNA"/>
</dbReference>
<dbReference type="InterPro" id="IPR000905">
    <property type="entry name" value="Gcp-like_dom"/>
</dbReference>
<dbReference type="CDD" id="cd24032">
    <property type="entry name" value="ASKHA_NBD_TsaB"/>
    <property type="match status" value="1"/>
</dbReference>
<dbReference type="NCBIfam" id="TIGR03725">
    <property type="entry name" value="T6A_YeaZ"/>
    <property type="match status" value="1"/>
</dbReference>
<dbReference type="OrthoDB" id="9784166at2"/>
<dbReference type="Pfam" id="PF00814">
    <property type="entry name" value="TsaD"/>
    <property type="match status" value="1"/>
</dbReference>
<dbReference type="GO" id="GO:0002949">
    <property type="term" value="P:tRNA threonylcarbamoyladenosine modification"/>
    <property type="evidence" value="ECO:0007669"/>
    <property type="project" value="InterPro"/>
</dbReference>
<keyword evidence="3" id="KW-1185">Reference proteome</keyword>
<dbReference type="SUPFAM" id="SSF53067">
    <property type="entry name" value="Actin-like ATPase domain"/>
    <property type="match status" value="2"/>
</dbReference>
<protein>
    <submittedName>
        <fullName evidence="2">tRNA threonylcarbamoyl adenosine modification protein YeaZ</fullName>
    </submittedName>
</protein>
<accession>A0A1T4KP82</accession>
<dbReference type="InterPro" id="IPR022496">
    <property type="entry name" value="T6A_TsaB"/>
</dbReference>
<gene>
    <name evidence="2" type="ORF">SAMN02745116_00316</name>
</gene>
<dbReference type="STRING" id="263852.SAMN02745116_00316"/>
<organism evidence="2 3">
    <name type="scientific">Pilibacter termitis</name>
    <dbReference type="NCBI Taxonomy" id="263852"/>
    <lineage>
        <taxon>Bacteria</taxon>
        <taxon>Bacillati</taxon>
        <taxon>Bacillota</taxon>
        <taxon>Bacilli</taxon>
        <taxon>Lactobacillales</taxon>
        <taxon>Enterococcaceae</taxon>
        <taxon>Pilibacter</taxon>
    </lineage>
</organism>
<dbReference type="PANTHER" id="PTHR11735:SF11">
    <property type="entry name" value="TRNA THREONYLCARBAMOYLADENOSINE BIOSYNTHESIS PROTEIN TSAB"/>
    <property type="match status" value="1"/>
</dbReference>
<dbReference type="GO" id="GO:0005829">
    <property type="term" value="C:cytosol"/>
    <property type="evidence" value="ECO:0007669"/>
    <property type="project" value="TreeGrafter"/>
</dbReference>
<sequence>MKILSMDTSNQSLSVALWEDGHVLAESILNIKKNHSLTLMPEIDRLLQSVGWVPKDLTRIVTSVGPGSYTGIRIAVTTAKTLAYALNIELVGVSTLEVLACNVLSIHGLAIPMIDARRNNVYVGVFNTDGINVLQPMEDRHISVEQFLNELAKWGNEQLYFLGDSFRFKEEILAHFPHAEIMEDEYQNIPHAAILAKLGAEKTPSDVHNFLPNYLKRVEAEEKWLEKNGQKGTFEDENYVEKI</sequence>
<proteinExistence type="predicted"/>
<evidence type="ECO:0000313" key="3">
    <source>
        <dbReference type="Proteomes" id="UP000190328"/>
    </source>
</evidence>
<dbReference type="AlphaFoldDB" id="A0A1T4KP82"/>
<name>A0A1T4KP82_9ENTE</name>
<reference evidence="2 3" key="1">
    <citation type="submission" date="2017-02" db="EMBL/GenBank/DDBJ databases">
        <authorList>
            <person name="Peterson S.W."/>
        </authorList>
    </citation>
    <scope>NUCLEOTIDE SEQUENCE [LARGE SCALE GENOMIC DNA]</scope>
    <source>
        <strain evidence="2 3">ATCC BAA-1030</strain>
    </source>
</reference>
<dbReference type="Gene3D" id="3.30.420.40">
    <property type="match status" value="2"/>
</dbReference>
<evidence type="ECO:0000259" key="1">
    <source>
        <dbReference type="Pfam" id="PF00814"/>
    </source>
</evidence>